<name>A0A1G1Z9B6_9BACT</name>
<gene>
    <name evidence="1" type="ORF">A3H06_02170</name>
</gene>
<dbReference type="EMBL" id="MHJC01000028">
    <property type="protein sequence ID" value="OGY61228.1"/>
    <property type="molecule type" value="Genomic_DNA"/>
</dbReference>
<sequence length="84" mass="9757">MATIRLFTIAVGTIKGKRHKILYEITFRHETKKFREKNLKIDDAYMVNISGGSKSFGIEIRSCSRKGCFVRGLYYNKTYGQKED</sequence>
<accession>A0A1G1Z9B6</accession>
<evidence type="ECO:0000313" key="1">
    <source>
        <dbReference type="EMBL" id="OGY61228.1"/>
    </source>
</evidence>
<dbReference type="AlphaFoldDB" id="A0A1G1Z9B6"/>
<protein>
    <submittedName>
        <fullName evidence="1">Uncharacterized protein</fullName>
    </submittedName>
</protein>
<reference evidence="1 2" key="1">
    <citation type="journal article" date="2016" name="Nat. Commun.">
        <title>Thousands of microbial genomes shed light on interconnected biogeochemical processes in an aquifer system.</title>
        <authorList>
            <person name="Anantharaman K."/>
            <person name="Brown C.T."/>
            <person name="Hug L.A."/>
            <person name="Sharon I."/>
            <person name="Castelle C.J."/>
            <person name="Probst A.J."/>
            <person name="Thomas B.C."/>
            <person name="Singh A."/>
            <person name="Wilkins M.J."/>
            <person name="Karaoz U."/>
            <person name="Brodie E.L."/>
            <person name="Williams K.H."/>
            <person name="Hubbard S.S."/>
            <person name="Banfield J.F."/>
        </authorList>
    </citation>
    <scope>NUCLEOTIDE SEQUENCE [LARGE SCALE GENOMIC DNA]</scope>
</reference>
<proteinExistence type="predicted"/>
<comment type="caution">
    <text evidence="1">The sequence shown here is derived from an EMBL/GenBank/DDBJ whole genome shotgun (WGS) entry which is preliminary data.</text>
</comment>
<organism evidence="1 2">
    <name type="scientific">Candidatus Colwellbacteria bacterium RIFCSPLOWO2_12_FULL_44_13</name>
    <dbReference type="NCBI Taxonomy" id="1797694"/>
    <lineage>
        <taxon>Bacteria</taxon>
        <taxon>Candidatus Colwelliibacteriota</taxon>
    </lineage>
</organism>
<dbReference type="Proteomes" id="UP000176976">
    <property type="component" value="Unassembled WGS sequence"/>
</dbReference>
<evidence type="ECO:0000313" key="2">
    <source>
        <dbReference type="Proteomes" id="UP000176976"/>
    </source>
</evidence>